<gene>
    <name evidence="1" type="ORF">GCM10009751_33890</name>
</gene>
<evidence type="ECO:0000313" key="2">
    <source>
        <dbReference type="Proteomes" id="UP001501094"/>
    </source>
</evidence>
<comment type="caution">
    <text evidence="1">The sequence shown here is derived from an EMBL/GenBank/DDBJ whole genome shotgun (WGS) entry which is preliminary data.</text>
</comment>
<name>A0ABN2NMJ3_9MICO</name>
<dbReference type="EMBL" id="BAAANL010000007">
    <property type="protein sequence ID" value="GAA1871794.1"/>
    <property type="molecule type" value="Genomic_DNA"/>
</dbReference>
<evidence type="ECO:0000313" key="1">
    <source>
        <dbReference type="EMBL" id="GAA1871794.1"/>
    </source>
</evidence>
<protein>
    <submittedName>
        <fullName evidence="1">Uncharacterized protein</fullName>
    </submittedName>
</protein>
<dbReference type="Proteomes" id="UP001501094">
    <property type="component" value="Unassembled WGS sequence"/>
</dbReference>
<proteinExistence type="predicted"/>
<sequence length="55" mass="6042">MSDDARRPEIPCVLWMADDVGGRSRERLRARQRVRAGAQVVAVIRDTGARVGHGA</sequence>
<reference evidence="1 2" key="1">
    <citation type="journal article" date="2019" name="Int. J. Syst. Evol. Microbiol.">
        <title>The Global Catalogue of Microorganisms (GCM) 10K type strain sequencing project: providing services to taxonomists for standard genome sequencing and annotation.</title>
        <authorList>
            <consortium name="The Broad Institute Genomics Platform"/>
            <consortium name="The Broad Institute Genome Sequencing Center for Infectious Disease"/>
            <person name="Wu L."/>
            <person name="Ma J."/>
        </authorList>
    </citation>
    <scope>NUCLEOTIDE SEQUENCE [LARGE SCALE GENOMIC DNA]</scope>
    <source>
        <strain evidence="1 2">JCM 14326</strain>
    </source>
</reference>
<organism evidence="1 2">
    <name type="scientific">Myceligenerans crystallogenes</name>
    <dbReference type="NCBI Taxonomy" id="316335"/>
    <lineage>
        <taxon>Bacteria</taxon>
        <taxon>Bacillati</taxon>
        <taxon>Actinomycetota</taxon>
        <taxon>Actinomycetes</taxon>
        <taxon>Micrococcales</taxon>
        <taxon>Promicromonosporaceae</taxon>
        <taxon>Myceligenerans</taxon>
    </lineage>
</organism>
<accession>A0ABN2NMJ3</accession>
<keyword evidence="2" id="KW-1185">Reference proteome</keyword>